<keyword evidence="5 8" id="KW-0520">NAD</keyword>
<sequence>MGRRGTAALECFGSMTTREPIGVIGTGYVGLVSAAGFAELGHEVWCIDVDAEKVARLRAGEVPIWEPGLGELVERHRGRLHFSTDIADALGHARLLFVAVGTPPTYSGDADLSAVRAVVNAMSPSDRHALVMKSTVPVGTGRHIQRLFKEQGKGEFRYVSCPEFLKEGSAVADFLGPDRVVVGDDGDWAGDAVVGLYAPLGAPLVRTDIASAEMVKLAANAFLATKISFINEIANVCEETGADVLEVARGMGLDERIGPKFLRAGIGFGGSCFPKDVSALKQLAGNSGYHFQLLNSVIEVNELQKRRVIGKLQKHLGGLVGKRIALFGLAFKPNTDDMREASSLVLSARLQADGASVVAFDPVAEDEARRLLPNVDFADTELGAVDGADAVVLVTEWPQFRELDWVEVAARMAGTTVIDGRNALDPEAVRAAGLAYEAVGRAQYTAAGSSSPTRRAPAPVT</sequence>
<dbReference type="PIRSF" id="PIRSF000124">
    <property type="entry name" value="UDPglc_GDPman_dh"/>
    <property type="match status" value="1"/>
</dbReference>
<dbReference type="InterPro" id="IPR001732">
    <property type="entry name" value="UDP-Glc/GDP-Man_DH_N"/>
</dbReference>
<dbReference type="InterPro" id="IPR028357">
    <property type="entry name" value="UDPglc_DH_bac"/>
</dbReference>
<dbReference type="EMBL" id="CP087164">
    <property type="protein sequence ID" value="UGS38798.1"/>
    <property type="molecule type" value="Genomic_DNA"/>
</dbReference>
<evidence type="ECO:0000256" key="1">
    <source>
        <dbReference type="ARBA" id="ARBA00004701"/>
    </source>
</evidence>
<dbReference type="PANTHER" id="PTHR43750">
    <property type="entry name" value="UDP-GLUCOSE 6-DEHYDROGENASE TUAD"/>
    <property type="match status" value="1"/>
</dbReference>
<feature type="binding site" evidence="11">
    <location>
        <position position="48"/>
    </location>
    <ligand>
        <name>NAD(+)</name>
        <dbReference type="ChEBI" id="CHEBI:57540"/>
    </ligand>
</feature>
<feature type="binding site" evidence="10">
    <location>
        <begin position="261"/>
        <end position="265"/>
    </location>
    <ligand>
        <name>substrate</name>
    </ligand>
</feature>
<dbReference type="InterPro" id="IPR014027">
    <property type="entry name" value="UDP-Glc/GDP-Man_DH_C"/>
</dbReference>
<dbReference type="InterPro" id="IPR036220">
    <property type="entry name" value="UDP-Glc/GDP-Man_DH_C_sf"/>
</dbReference>
<organism evidence="13 14">
    <name type="scientific">Capillimicrobium parvum</name>
    <dbReference type="NCBI Taxonomy" id="2884022"/>
    <lineage>
        <taxon>Bacteria</taxon>
        <taxon>Bacillati</taxon>
        <taxon>Actinomycetota</taxon>
        <taxon>Thermoleophilia</taxon>
        <taxon>Solirubrobacterales</taxon>
        <taxon>Capillimicrobiaceae</taxon>
        <taxon>Capillimicrobium</taxon>
    </lineage>
</organism>
<feature type="binding site" evidence="11">
    <location>
        <position position="339"/>
    </location>
    <ligand>
        <name>NAD(+)</name>
        <dbReference type="ChEBI" id="CHEBI:57540"/>
    </ligand>
</feature>
<dbReference type="PANTHER" id="PTHR43750:SF3">
    <property type="entry name" value="UDP-GLUCOSE 6-DEHYDROGENASE TUAD"/>
    <property type="match status" value="1"/>
</dbReference>
<dbReference type="Pfam" id="PF00984">
    <property type="entry name" value="UDPG_MGDP_dh"/>
    <property type="match status" value="1"/>
</dbReference>
<dbReference type="SUPFAM" id="SSF52413">
    <property type="entry name" value="UDP-glucose/GDP-mannose dehydrogenase C-terminal domain"/>
    <property type="match status" value="1"/>
</dbReference>
<dbReference type="SMART" id="SM00984">
    <property type="entry name" value="UDPG_MGDP_dh_C"/>
    <property type="match status" value="1"/>
</dbReference>
<feature type="binding site" evidence="10">
    <location>
        <position position="332"/>
    </location>
    <ligand>
        <name>substrate</name>
    </ligand>
</feature>
<name>A0A9E6Y3A2_9ACTN</name>
<dbReference type="GO" id="GO:0003979">
    <property type="term" value="F:UDP-glucose 6-dehydrogenase activity"/>
    <property type="evidence" value="ECO:0007669"/>
    <property type="project" value="UniProtKB-EC"/>
</dbReference>
<feature type="domain" description="UDP-glucose/GDP-mannose dehydrogenase C-terminal" evidence="12">
    <location>
        <begin position="325"/>
        <end position="426"/>
    </location>
</feature>
<dbReference type="AlphaFoldDB" id="A0A9E6Y3A2"/>
<comment type="function">
    <text evidence="7">Catalyzes the conversion of UDP-glucose into UDP-glucuronate, one of the precursors of teichuronic acid.</text>
</comment>
<keyword evidence="14" id="KW-1185">Reference proteome</keyword>
<evidence type="ECO:0000256" key="8">
    <source>
        <dbReference type="PIRNR" id="PIRNR000124"/>
    </source>
</evidence>
<protein>
    <recommendedName>
        <fullName evidence="3 8">UDP-glucose 6-dehydrogenase</fullName>
        <ecNumber evidence="3 8">1.1.1.22</ecNumber>
    </recommendedName>
</protein>
<evidence type="ECO:0000256" key="3">
    <source>
        <dbReference type="ARBA" id="ARBA00012954"/>
    </source>
</evidence>
<evidence type="ECO:0000256" key="4">
    <source>
        <dbReference type="ARBA" id="ARBA00023002"/>
    </source>
</evidence>
<dbReference type="SUPFAM" id="SSF48179">
    <property type="entry name" value="6-phosphogluconate dehydrogenase C-terminal domain-like"/>
    <property type="match status" value="1"/>
</dbReference>
<accession>A0A9E6Y3A2</accession>
<evidence type="ECO:0000313" key="14">
    <source>
        <dbReference type="Proteomes" id="UP001162834"/>
    </source>
</evidence>
<dbReference type="Gene3D" id="3.40.50.720">
    <property type="entry name" value="NAD(P)-binding Rossmann-like Domain"/>
    <property type="match status" value="2"/>
</dbReference>
<evidence type="ECO:0000256" key="5">
    <source>
        <dbReference type="ARBA" id="ARBA00023027"/>
    </source>
</evidence>
<feature type="active site" description="Nucleophile" evidence="9">
    <location>
        <position position="272"/>
    </location>
</feature>
<dbReference type="Pfam" id="PF03721">
    <property type="entry name" value="UDPG_MGDP_dh_N"/>
    <property type="match status" value="1"/>
</dbReference>
<feature type="binding site" evidence="10">
    <location>
        <position position="216"/>
    </location>
    <ligand>
        <name>substrate</name>
    </ligand>
</feature>
<feature type="binding site" evidence="10">
    <location>
        <position position="269"/>
    </location>
    <ligand>
        <name>substrate</name>
    </ligand>
</feature>
<feature type="binding site" evidence="11">
    <location>
        <position position="167"/>
    </location>
    <ligand>
        <name>NAD(+)</name>
        <dbReference type="ChEBI" id="CHEBI:57540"/>
    </ligand>
</feature>
<evidence type="ECO:0000256" key="11">
    <source>
        <dbReference type="PIRSR" id="PIRSR500134-3"/>
    </source>
</evidence>
<reference evidence="13" key="1">
    <citation type="journal article" date="2022" name="Int. J. Syst. Evol. Microbiol.">
        <title>Pseudomonas aegrilactucae sp. nov. and Pseudomonas morbosilactucae sp. nov., pathogens causing bacterial rot of lettuce in Japan.</title>
        <authorList>
            <person name="Sawada H."/>
            <person name="Fujikawa T."/>
            <person name="Satou M."/>
        </authorList>
    </citation>
    <scope>NUCLEOTIDE SEQUENCE</scope>
    <source>
        <strain evidence="13">0166_1</strain>
    </source>
</reference>
<evidence type="ECO:0000313" key="13">
    <source>
        <dbReference type="EMBL" id="UGS38798.1"/>
    </source>
</evidence>
<dbReference type="GO" id="GO:0051287">
    <property type="term" value="F:NAD binding"/>
    <property type="evidence" value="ECO:0007669"/>
    <property type="project" value="InterPro"/>
</dbReference>
<keyword evidence="4 8" id="KW-0560">Oxidoreductase</keyword>
<evidence type="ECO:0000256" key="6">
    <source>
        <dbReference type="ARBA" id="ARBA00047473"/>
    </source>
</evidence>
<evidence type="ECO:0000256" key="2">
    <source>
        <dbReference type="ARBA" id="ARBA00006601"/>
    </source>
</evidence>
<feature type="binding site" evidence="11">
    <location>
        <position position="135"/>
    </location>
    <ligand>
        <name>NAD(+)</name>
        <dbReference type="ChEBI" id="CHEBI:57540"/>
    </ligand>
</feature>
<dbReference type="InterPro" id="IPR014026">
    <property type="entry name" value="UDP-Glc/GDP-Man_DH_dimer"/>
</dbReference>
<evidence type="ECO:0000256" key="7">
    <source>
        <dbReference type="ARBA" id="ARBA00053241"/>
    </source>
</evidence>
<dbReference type="InterPro" id="IPR017476">
    <property type="entry name" value="UDP-Glc/GDP-Man"/>
</dbReference>
<comment type="similarity">
    <text evidence="2 8">Belongs to the UDP-glucose/GDP-mannose dehydrogenase family.</text>
</comment>
<dbReference type="InterPro" id="IPR036291">
    <property type="entry name" value="NAD(P)-bd_dom_sf"/>
</dbReference>
<evidence type="ECO:0000256" key="10">
    <source>
        <dbReference type="PIRSR" id="PIRSR500134-2"/>
    </source>
</evidence>
<feature type="binding site" evidence="10">
    <location>
        <begin position="164"/>
        <end position="167"/>
    </location>
    <ligand>
        <name>substrate</name>
    </ligand>
</feature>
<dbReference type="GO" id="GO:0000271">
    <property type="term" value="P:polysaccharide biosynthetic process"/>
    <property type="evidence" value="ECO:0007669"/>
    <property type="project" value="InterPro"/>
</dbReference>
<dbReference type="Proteomes" id="UP001162834">
    <property type="component" value="Chromosome"/>
</dbReference>
<dbReference type="Pfam" id="PF03720">
    <property type="entry name" value="UDPG_MGDP_dh_C"/>
    <property type="match status" value="1"/>
</dbReference>
<evidence type="ECO:0000256" key="9">
    <source>
        <dbReference type="PIRSR" id="PIRSR500134-1"/>
    </source>
</evidence>
<dbReference type="FunFam" id="1.20.5.100:FF:000001">
    <property type="entry name" value="UDP-glucose 6-dehydrogenase"/>
    <property type="match status" value="1"/>
</dbReference>
<feature type="binding site" evidence="11">
    <location>
        <position position="102"/>
    </location>
    <ligand>
        <name>NAD(+)</name>
        <dbReference type="ChEBI" id="CHEBI:57540"/>
    </ligand>
</feature>
<dbReference type="KEGG" id="sbae:DSM104329_05228"/>
<dbReference type="PIRSF" id="PIRSF500134">
    <property type="entry name" value="UDPglc_DH_bac"/>
    <property type="match status" value="1"/>
</dbReference>
<evidence type="ECO:0000259" key="12">
    <source>
        <dbReference type="SMART" id="SM00984"/>
    </source>
</evidence>
<feature type="binding site" evidence="11">
    <location>
        <position position="53"/>
    </location>
    <ligand>
        <name>NAD(+)</name>
        <dbReference type="ChEBI" id="CHEBI:57540"/>
    </ligand>
</feature>
<dbReference type="SUPFAM" id="SSF51735">
    <property type="entry name" value="NAD(P)-binding Rossmann-fold domains"/>
    <property type="match status" value="1"/>
</dbReference>
<proteinExistence type="inferred from homology"/>
<dbReference type="NCBIfam" id="TIGR03026">
    <property type="entry name" value="NDP-sugDHase"/>
    <property type="match status" value="1"/>
</dbReference>
<dbReference type="Gene3D" id="1.20.5.100">
    <property type="entry name" value="Cytochrome c1, transmembrane anchor, C-terminal"/>
    <property type="match status" value="1"/>
</dbReference>
<dbReference type="EC" id="1.1.1.22" evidence="3 8"/>
<comment type="catalytic activity">
    <reaction evidence="6 8">
        <text>UDP-alpha-D-glucose + 2 NAD(+) + H2O = UDP-alpha-D-glucuronate + 2 NADH + 3 H(+)</text>
        <dbReference type="Rhea" id="RHEA:23596"/>
        <dbReference type="ChEBI" id="CHEBI:15377"/>
        <dbReference type="ChEBI" id="CHEBI:15378"/>
        <dbReference type="ChEBI" id="CHEBI:57540"/>
        <dbReference type="ChEBI" id="CHEBI:57945"/>
        <dbReference type="ChEBI" id="CHEBI:58052"/>
        <dbReference type="ChEBI" id="CHEBI:58885"/>
        <dbReference type="EC" id="1.1.1.22"/>
    </reaction>
</comment>
<dbReference type="InterPro" id="IPR008927">
    <property type="entry name" value="6-PGluconate_DH-like_C_sf"/>
</dbReference>
<gene>
    <name evidence="13" type="primary">tuaD_2</name>
    <name evidence="13" type="ORF">DSM104329_05228</name>
</gene>
<comment type="pathway">
    <text evidence="1">Nucleotide-sugar biosynthesis; UDP-alpha-D-glucuronate biosynthesis; UDP-alpha-D-glucuronate from UDP-alpha-D-glucose: step 1/1.</text>
</comment>
<feature type="binding site" evidence="11">
    <location>
        <position position="275"/>
    </location>
    <ligand>
        <name>NAD(+)</name>
        <dbReference type="ChEBI" id="CHEBI:57540"/>
    </ligand>
</feature>